<accession>A0A8X8WIP6</accession>
<reference evidence="1" key="2">
    <citation type="submission" date="2020-08" db="EMBL/GenBank/DDBJ databases">
        <title>Plant Genome Project.</title>
        <authorList>
            <person name="Zhang R.-G."/>
        </authorList>
    </citation>
    <scope>NUCLEOTIDE SEQUENCE</scope>
    <source>
        <strain evidence="1">Huo1</strain>
        <tissue evidence="1">Leaf</tissue>
    </source>
</reference>
<comment type="caution">
    <text evidence="1">The sequence shown here is derived from an EMBL/GenBank/DDBJ whole genome shotgun (WGS) entry which is preliminary data.</text>
</comment>
<sequence length="187" mass="20663">MRDFDLNQRQNRVNAEESLKSERNLTEIAQIAKHKRVKESEELRDCGGFAAAMREEDRRRAEPSSSPTTVQQLPIEIGETEFLTSLAAEYKFEDVEKGSESDKLDSGGIGGVSEYSAPEIVSGADDLMCNKENECVAEAKLMLSAAEISDGANFVKPPTSARFSHRRNLKASNEDLVNPTWNSSFAS</sequence>
<reference evidence="1" key="1">
    <citation type="submission" date="2018-01" db="EMBL/GenBank/DDBJ databases">
        <authorList>
            <person name="Mao J.F."/>
        </authorList>
    </citation>
    <scope>NUCLEOTIDE SEQUENCE</scope>
    <source>
        <strain evidence="1">Huo1</strain>
        <tissue evidence="1">Leaf</tissue>
    </source>
</reference>
<evidence type="ECO:0000313" key="2">
    <source>
        <dbReference type="Proteomes" id="UP000298416"/>
    </source>
</evidence>
<name>A0A8X8WIP6_SALSN</name>
<dbReference type="EMBL" id="PNBA02000016">
    <property type="protein sequence ID" value="KAG6396030.1"/>
    <property type="molecule type" value="Genomic_DNA"/>
</dbReference>
<evidence type="ECO:0000313" key="1">
    <source>
        <dbReference type="EMBL" id="KAG6396030.1"/>
    </source>
</evidence>
<protein>
    <submittedName>
        <fullName evidence="1">Uncharacterized protein</fullName>
    </submittedName>
</protein>
<gene>
    <name evidence="1" type="ORF">SASPL_142168</name>
</gene>
<dbReference type="Proteomes" id="UP000298416">
    <property type="component" value="Unassembled WGS sequence"/>
</dbReference>
<keyword evidence="2" id="KW-1185">Reference proteome</keyword>
<organism evidence="1">
    <name type="scientific">Salvia splendens</name>
    <name type="common">Scarlet sage</name>
    <dbReference type="NCBI Taxonomy" id="180675"/>
    <lineage>
        <taxon>Eukaryota</taxon>
        <taxon>Viridiplantae</taxon>
        <taxon>Streptophyta</taxon>
        <taxon>Embryophyta</taxon>
        <taxon>Tracheophyta</taxon>
        <taxon>Spermatophyta</taxon>
        <taxon>Magnoliopsida</taxon>
        <taxon>eudicotyledons</taxon>
        <taxon>Gunneridae</taxon>
        <taxon>Pentapetalae</taxon>
        <taxon>asterids</taxon>
        <taxon>lamiids</taxon>
        <taxon>Lamiales</taxon>
        <taxon>Lamiaceae</taxon>
        <taxon>Nepetoideae</taxon>
        <taxon>Mentheae</taxon>
        <taxon>Salviinae</taxon>
        <taxon>Salvia</taxon>
        <taxon>Salvia subgen. Calosphace</taxon>
        <taxon>core Calosphace</taxon>
    </lineage>
</organism>
<proteinExistence type="predicted"/>
<dbReference type="AlphaFoldDB" id="A0A8X8WIP6"/>